<dbReference type="Pfam" id="PF12802">
    <property type="entry name" value="MarR_2"/>
    <property type="match status" value="1"/>
</dbReference>
<reference evidence="2 3" key="1">
    <citation type="submission" date="2020-12" db="EMBL/GenBank/DDBJ databases">
        <title>Brachybacterium sp. MASK1Z-5, whole genome shotgun sequence.</title>
        <authorList>
            <person name="Tuo L."/>
        </authorList>
    </citation>
    <scope>NUCLEOTIDE SEQUENCE [LARGE SCALE GENOMIC DNA]</scope>
    <source>
        <strain evidence="2 3">MASK1Z-5</strain>
    </source>
</reference>
<dbReference type="InterPro" id="IPR000835">
    <property type="entry name" value="HTH_MarR-typ"/>
</dbReference>
<evidence type="ECO:0000313" key="3">
    <source>
        <dbReference type="Proteomes" id="UP000612352"/>
    </source>
</evidence>
<name>A0ABS1B9P4_9MICO</name>
<evidence type="ECO:0000259" key="1">
    <source>
        <dbReference type="PROSITE" id="PS50995"/>
    </source>
</evidence>
<evidence type="ECO:0000313" key="2">
    <source>
        <dbReference type="EMBL" id="MBK0331384.1"/>
    </source>
</evidence>
<dbReference type="SUPFAM" id="SSF46785">
    <property type="entry name" value="Winged helix' DNA-binding domain"/>
    <property type="match status" value="1"/>
</dbReference>
<dbReference type="Proteomes" id="UP000612352">
    <property type="component" value="Unassembled WGS sequence"/>
</dbReference>
<dbReference type="PANTHER" id="PTHR33164:SF99">
    <property type="entry name" value="MARR FAMILY REGULATORY PROTEIN"/>
    <property type="match status" value="1"/>
</dbReference>
<dbReference type="SMART" id="SM00347">
    <property type="entry name" value="HTH_MARR"/>
    <property type="match status" value="1"/>
</dbReference>
<keyword evidence="3" id="KW-1185">Reference proteome</keyword>
<dbReference type="PROSITE" id="PS50995">
    <property type="entry name" value="HTH_MARR_2"/>
    <property type="match status" value="1"/>
</dbReference>
<dbReference type="RefSeq" id="WP_200501994.1">
    <property type="nucleotide sequence ID" value="NZ_JAEDAJ010000003.1"/>
</dbReference>
<proteinExistence type="predicted"/>
<dbReference type="InterPro" id="IPR036388">
    <property type="entry name" value="WH-like_DNA-bd_sf"/>
</dbReference>
<accession>A0ABS1B9P4</accession>
<dbReference type="InterPro" id="IPR036390">
    <property type="entry name" value="WH_DNA-bd_sf"/>
</dbReference>
<protein>
    <submittedName>
        <fullName evidence="2">Winged helix-turn-helix transcriptional regulator</fullName>
    </submittedName>
</protein>
<dbReference type="Gene3D" id="1.10.10.10">
    <property type="entry name" value="Winged helix-like DNA-binding domain superfamily/Winged helix DNA-binding domain"/>
    <property type="match status" value="1"/>
</dbReference>
<gene>
    <name evidence="2" type="ORF">I8D64_08220</name>
</gene>
<organism evidence="2 3">
    <name type="scientific">Brachybacterium halotolerans</name>
    <dbReference type="NCBI Taxonomy" id="2795215"/>
    <lineage>
        <taxon>Bacteria</taxon>
        <taxon>Bacillati</taxon>
        <taxon>Actinomycetota</taxon>
        <taxon>Actinomycetes</taxon>
        <taxon>Micrococcales</taxon>
        <taxon>Dermabacteraceae</taxon>
        <taxon>Brachybacterium</taxon>
    </lineage>
</organism>
<feature type="domain" description="HTH marR-type" evidence="1">
    <location>
        <begin position="7"/>
        <end position="146"/>
    </location>
</feature>
<dbReference type="InterPro" id="IPR039422">
    <property type="entry name" value="MarR/SlyA-like"/>
</dbReference>
<dbReference type="EMBL" id="JAEDAJ010000003">
    <property type="protein sequence ID" value="MBK0331384.1"/>
    <property type="molecule type" value="Genomic_DNA"/>
</dbReference>
<dbReference type="PANTHER" id="PTHR33164">
    <property type="entry name" value="TRANSCRIPTIONAL REGULATOR, MARR FAMILY"/>
    <property type="match status" value="1"/>
</dbReference>
<sequence length="159" mass="17348">MSTPLEPDALADRLAEVYVAIGPVYRTVARIVERSETDMGMSMGVRNVLDQLRRGGDRTVPQLARAQDLSRQFVQRMVNDAAAVGFVELRENPAHRRSSLVHLTGAGEEAIAAVAAREHALMARVGGGITEAEIDATLRVLHQMRLALEQIDERSSSSC</sequence>
<comment type="caution">
    <text evidence="2">The sequence shown here is derived from an EMBL/GenBank/DDBJ whole genome shotgun (WGS) entry which is preliminary data.</text>
</comment>